<evidence type="ECO:0000256" key="1">
    <source>
        <dbReference type="SAM" id="MobiDB-lite"/>
    </source>
</evidence>
<name>A0A378JDK6_9GAMM</name>
<dbReference type="Proteomes" id="UP000054691">
    <property type="component" value="Unassembled WGS sequence"/>
</dbReference>
<dbReference type="OrthoDB" id="5654065at2"/>
<evidence type="ECO:0000313" key="3">
    <source>
        <dbReference type="EMBL" id="KTD15529.1"/>
    </source>
</evidence>
<evidence type="ECO:0000313" key="5">
    <source>
        <dbReference type="Proteomes" id="UP000054691"/>
    </source>
</evidence>
<reference evidence="4 6" key="2">
    <citation type="submission" date="2018-06" db="EMBL/GenBank/DDBJ databases">
        <authorList>
            <consortium name="Pathogen Informatics"/>
            <person name="Doyle S."/>
        </authorList>
    </citation>
    <scope>NUCLEOTIDE SEQUENCE [LARGE SCALE GENOMIC DNA]</scope>
    <source>
        <strain evidence="4 6">NCTC12388</strain>
    </source>
</reference>
<gene>
    <name evidence="3" type="ORF">Lgra_0195</name>
    <name evidence="4" type="ORF">NCTC12388_01856</name>
</gene>
<dbReference type="AlphaFoldDB" id="A0A378JDK6"/>
<evidence type="ECO:0000256" key="2">
    <source>
        <dbReference type="SAM" id="Phobius"/>
    </source>
</evidence>
<dbReference type="EMBL" id="LNYE01000003">
    <property type="protein sequence ID" value="KTD15529.1"/>
    <property type="molecule type" value="Genomic_DNA"/>
</dbReference>
<dbReference type="RefSeq" id="WP_058497433.1">
    <property type="nucleotide sequence ID" value="NZ_CAAAHW010000009.1"/>
</dbReference>
<protein>
    <submittedName>
        <fullName evidence="4">Uncharacterized protein</fullName>
    </submittedName>
</protein>
<feature type="compositionally biased region" description="Basic and acidic residues" evidence="1">
    <location>
        <begin position="415"/>
        <end position="425"/>
    </location>
</feature>
<organism evidence="4 6">
    <name type="scientific">Legionella gratiana</name>
    <dbReference type="NCBI Taxonomy" id="45066"/>
    <lineage>
        <taxon>Bacteria</taxon>
        <taxon>Pseudomonadati</taxon>
        <taxon>Pseudomonadota</taxon>
        <taxon>Gammaproteobacteria</taxon>
        <taxon>Legionellales</taxon>
        <taxon>Legionellaceae</taxon>
        <taxon>Legionella</taxon>
    </lineage>
</organism>
<keyword evidence="2" id="KW-0812">Transmembrane</keyword>
<dbReference type="Proteomes" id="UP000254476">
    <property type="component" value="Unassembled WGS sequence"/>
</dbReference>
<dbReference type="EMBL" id="UGOB01000001">
    <property type="protein sequence ID" value="STX45128.1"/>
    <property type="molecule type" value="Genomic_DNA"/>
</dbReference>
<evidence type="ECO:0000313" key="6">
    <source>
        <dbReference type="Proteomes" id="UP000254476"/>
    </source>
</evidence>
<reference evidence="3 5" key="1">
    <citation type="submission" date="2015-11" db="EMBL/GenBank/DDBJ databases">
        <title>Genomic analysis of 38 Legionella species identifies large and diverse effector repertoires.</title>
        <authorList>
            <person name="Burstein D."/>
            <person name="Amaro F."/>
            <person name="Zusman T."/>
            <person name="Lifshitz Z."/>
            <person name="Cohen O."/>
            <person name="Gilbert J.A."/>
            <person name="Pupko T."/>
            <person name="Shuman H.A."/>
            <person name="Segal G."/>
        </authorList>
    </citation>
    <scope>NUCLEOTIDE SEQUENCE [LARGE SCALE GENOMIC DNA]</scope>
    <source>
        <strain evidence="3 5">Lyon 8420412</strain>
    </source>
</reference>
<evidence type="ECO:0000313" key="4">
    <source>
        <dbReference type="EMBL" id="STX45128.1"/>
    </source>
</evidence>
<keyword evidence="2" id="KW-1133">Transmembrane helix</keyword>
<keyword evidence="2" id="KW-0472">Membrane</keyword>
<feature type="transmembrane region" description="Helical" evidence="2">
    <location>
        <begin position="284"/>
        <end position="306"/>
    </location>
</feature>
<keyword evidence="5" id="KW-1185">Reference proteome</keyword>
<feature type="region of interest" description="Disordered" evidence="1">
    <location>
        <begin position="413"/>
        <end position="438"/>
    </location>
</feature>
<feature type="transmembrane region" description="Helical" evidence="2">
    <location>
        <begin position="318"/>
        <end position="338"/>
    </location>
</feature>
<proteinExistence type="predicted"/>
<accession>A0A378JDK6</accession>
<sequence length="438" mass="47995">MGRNIVIDFSNLDQDYQSYIRNYQAKFITQLEHLADIIKENNPRSIIAKDKIINPDNWSLKHIIPDTGRSSPDISLRLPNRDEVSAASFKEKIIPTEESESLFDFLKTKLSEARKVATKDHKRLKQLEGYIDLLNLQVRSVIAEVGALNYLSKFERHFKEIYSNPDANADAQILFDQTIHCVNQLKDALKRYSLDFLTSNAILDKHTSKDAGRLRSNVFDLYKEIKEHIDELAKNQFLMSGYIEKIKTELESAIGCFEHKNNINFALPTAGQTKTQKIRKLTQLGLGLTTVGCGVLASGCAIASFVNPTGPLVTGPVALMLTGGAISCGLAASFISIINGAENYLKFHIPPSTEEKITLVLLTSSMLVGGANAMLGSTLPVITTVASGANNAVKITYGATGIGTSVFEASTQKKMKSELTGKTEDPSPLSPGQKTPNS</sequence>